<dbReference type="GO" id="GO:0005737">
    <property type="term" value="C:cytoplasm"/>
    <property type="evidence" value="ECO:0007669"/>
    <property type="project" value="TreeGrafter"/>
</dbReference>
<keyword evidence="5" id="KW-1185">Reference proteome</keyword>
<dbReference type="InterPro" id="IPR011990">
    <property type="entry name" value="TPR-like_helical_dom_sf"/>
</dbReference>
<comment type="subcellular location">
    <subcellularLocation>
        <location evidence="1">Membrane</location>
        <topology evidence="1">Single-pass membrane protein</topology>
    </subcellularLocation>
</comment>
<reference evidence="4 5" key="1">
    <citation type="submission" date="2010-08" db="EMBL/GenBank/DDBJ databases">
        <title>The draft genome of Desulfovibrio fructosovorans JJ.</title>
        <authorList>
            <consortium name="US DOE Joint Genome Institute (JGI-PGF)"/>
            <person name="Lucas S."/>
            <person name="Copeland A."/>
            <person name="Lapidus A."/>
            <person name="Cheng J.-F."/>
            <person name="Bruce D."/>
            <person name="Goodwin L."/>
            <person name="Pitluck S."/>
            <person name="Land M.L."/>
            <person name="Hauser L."/>
            <person name="Chang Y.-J."/>
            <person name="Jeffries C."/>
            <person name="Wall J.D."/>
            <person name="Stahl D.A."/>
            <person name="Arkin A.P."/>
            <person name="Dehal P."/>
            <person name="Stolyar S.M."/>
            <person name="Hazen T.C."/>
            <person name="Woyke T.J."/>
        </authorList>
    </citation>
    <scope>NUCLEOTIDE SEQUENCE [LARGE SCALE GENOMIC DNA]</scope>
    <source>
        <strain evidence="4 5">JJ</strain>
    </source>
</reference>
<dbReference type="GO" id="GO:0016020">
    <property type="term" value="C:membrane"/>
    <property type="evidence" value="ECO:0007669"/>
    <property type="project" value="UniProtKB-SubCell"/>
</dbReference>
<organism evidence="4 5">
    <name type="scientific">Solidesulfovibrio fructosivorans JJ]</name>
    <dbReference type="NCBI Taxonomy" id="596151"/>
    <lineage>
        <taxon>Bacteria</taxon>
        <taxon>Pseudomonadati</taxon>
        <taxon>Thermodesulfobacteriota</taxon>
        <taxon>Desulfovibrionia</taxon>
        <taxon>Desulfovibrionales</taxon>
        <taxon>Desulfovibrionaceae</taxon>
        <taxon>Solidesulfovibrio</taxon>
    </lineage>
</organism>
<sequence>MDYLSLCCIAKDENAFIVEWAVYHAMLGVERLIIYDNDSRVPLAETLAPYAAHIPCSIETITGPARQLDAYAHCLETHGASTHWLGFIDVDEFLLPRREDDLRLLLTDFEDHAGLGVNWVMFGSSGHEAPPLGLLLENYTRRSDYAAPINLHIKSIVKPRAVHQPLSPHHFAYKVGNGCVGEGGFPLPGPYGPHHNERIQLNHYFFRSRQDFREKIERGRGDMPTSAFRHNMADFDYQLRHYTIPDRDMERFVPQLRERLAGNWPSPAVPADWEADSERLRLLLERNRPDLAESLSRRLVAAHAANSGAWSLRALALALLGRHGEAHEAMARSFRIEQTVENLYQLFRIQTLAGDTDEARRTARYISWRLTGVDAELQSECAWILEAIRPVL</sequence>
<comment type="caution">
    <text evidence="4">The sequence shown here is derived from an EMBL/GenBank/DDBJ whole genome shotgun (WGS) entry which is preliminary data.</text>
</comment>
<keyword evidence="3" id="KW-1133">Transmembrane helix</keyword>
<evidence type="ECO:0000256" key="1">
    <source>
        <dbReference type="ARBA" id="ARBA00004167"/>
    </source>
</evidence>
<evidence type="ECO:0000256" key="2">
    <source>
        <dbReference type="ARBA" id="ARBA00022692"/>
    </source>
</evidence>
<gene>
    <name evidence="4" type="ORF">DesfrDRAFT_0228</name>
</gene>
<dbReference type="OrthoDB" id="1997677at2"/>
<protein>
    <recommendedName>
        <fullName evidence="6">Glycosyl transferase family 2</fullName>
    </recommendedName>
</protein>
<dbReference type="Gene3D" id="1.25.40.10">
    <property type="entry name" value="Tetratricopeptide repeat domain"/>
    <property type="match status" value="1"/>
</dbReference>
<evidence type="ECO:0000313" key="5">
    <source>
        <dbReference type="Proteomes" id="UP000006250"/>
    </source>
</evidence>
<dbReference type="Proteomes" id="UP000006250">
    <property type="component" value="Unassembled WGS sequence"/>
</dbReference>
<dbReference type="PANTHER" id="PTHR21461:SF69">
    <property type="entry name" value="GLYCOSYLTRANSFERASE FAMILY 92 PROTEIN"/>
    <property type="match status" value="1"/>
</dbReference>
<dbReference type="STRING" id="596151.DesfrDRAFT_0228"/>
<dbReference type="PANTHER" id="PTHR21461">
    <property type="entry name" value="GLYCOSYLTRANSFERASE FAMILY 92 PROTEIN"/>
    <property type="match status" value="1"/>
</dbReference>
<evidence type="ECO:0000313" key="4">
    <source>
        <dbReference type="EMBL" id="EFL53180.1"/>
    </source>
</evidence>
<dbReference type="AlphaFoldDB" id="E1JRH9"/>
<proteinExistence type="predicted"/>
<keyword evidence="2" id="KW-0812">Transmembrane</keyword>
<keyword evidence="3" id="KW-0472">Membrane</keyword>
<accession>E1JRH9</accession>
<evidence type="ECO:0008006" key="6">
    <source>
        <dbReference type="Google" id="ProtNLM"/>
    </source>
</evidence>
<dbReference type="SUPFAM" id="SSF48452">
    <property type="entry name" value="TPR-like"/>
    <property type="match status" value="1"/>
</dbReference>
<name>E1JRH9_SOLFR</name>
<dbReference type="EMBL" id="AECZ01000001">
    <property type="protein sequence ID" value="EFL53180.1"/>
    <property type="molecule type" value="Genomic_DNA"/>
</dbReference>
<dbReference type="RefSeq" id="WP_005990273.1">
    <property type="nucleotide sequence ID" value="NZ_AECZ01000001.1"/>
</dbReference>
<dbReference type="Pfam" id="PF13704">
    <property type="entry name" value="Glyco_tranf_2_4"/>
    <property type="match status" value="1"/>
</dbReference>
<evidence type="ECO:0000256" key="3">
    <source>
        <dbReference type="ARBA" id="ARBA00022989"/>
    </source>
</evidence>
<dbReference type="eggNOG" id="COG0463">
    <property type="taxonomic scope" value="Bacteria"/>
</dbReference>
<dbReference type="GO" id="GO:0016757">
    <property type="term" value="F:glycosyltransferase activity"/>
    <property type="evidence" value="ECO:0007669"/>
    <property type="project" value="TreeGrafter"/>
</dbReference>